<keyword evidence="2" id="KW-1185">Reference proteome</keyword>
<dbReference type="NCBIfam" id="NF046112">
    <property type="entry name" value="MSMEG_6209_Nter"/>
    <property type="match status" value="1"/>
</dbReference>
<evidence type="ECO:0000313" key="1">
    <source>
        <dbReference type="EMBL" id="MFC4694232.1"/>
    </source>
</evidence>
<dbReference type="Gene3D" id="1.10.8.1060">
    <property type="entry name" value="Corynebacterium glutamicum thioredoxin-dependent arsenate reductase, N-terminal domain"/>
    <property type="match status" value="1"/>
</dbReference>
<sequence>MSVVAEPATADDGAVPGADAVLGPLVARLAQEYGADPVEVRARAVAAFAAFAGARVQAFVPILVEKRLRERYRVPRTAG</sequence>
<dbReference type="Proteomes" id="UP001596025">
    <property type="component" value="Unassembled WGS sequence"/>
</dbReference>
<gene>
    <name evidence="1" type="ORF">ACFO3M_12615</name>
</gene>
<dbReference type="EMBL" id="JBHSGR010000012">
    <property type="protein sequence ID" value="MFC4694232.1"/>
    <property type="molecule type" value="Genomic_DNA"/>
</dbReference>
<comment type="caution">
    <text evidence="1">The sequence shown here is derived from an EMBL/GenBank/DDBJ whole genome shotgun (WGS) entry which is preliminary data.</text>
</comment>
<organism evidence="1 2">
    <name type="scientific">Geodermatophilus arenarius</name>
    <dbReference type="NCBI Taxonomy" id="1137990"/>
    <lineage>
        <taxon>Bacteria</taxon>
        <taxon>Bacillati</taxon>
        <taxon>Actinomycetota</taxon>
        <taxon>Actinomycetes</taxon>
        <taxon>Geodermatophilales</taxon>
        <taxon>Geodermatophilaceae</taxon>
        <taxon>Geodermatophilus</taxon>
    </lineage>
</organism>
<reference evidence="2" key="1">
    <citation type="journal article" date="2019" name="Int. J. Syst. Evol. Microbiol.">
        <title>The Global Catalogue of Microorganisms (GCM) 10K type strain sequencing project: providing services to taxonomists for standard genome sequencing and annotation.</title>
        <authorList>
            <consortium name="The Broad Institute Genomics Platform"/>
            <consortium name="The Broad Institute Genome Sequencing Center for Infectious Disease"/>
            <person name="Wu L."/>
            <person name="Ma J."/>
        </authorList>
    </citation>
    <scope>NUCLEOTIDE SEQUENCE [LARGE SCALE GENOMIC DNA]</scope>
    <source>
        <strain evidence="2">CCUG 62763</strain>
    </source>
</reference>
<dbReference type="RefSeq" id="WP_387988951.1">
    <property type="nucleotide sequence ID" value="NZ_JBHSGR010000012.1"/>
</dbReference>
<proteinExistence type="predicted"/>
<protein>
    <submittedName>
        <fullName evidence="1">Three-helix bundle dimerization domain-containing protein</fullName>
    </submittedName>
</protein>
<name>A0ABV9LL64_9ACTN</name>
<accession>A0ABV9LL64</accession>
<evidence type="ECO:0000313" key="2">
    <source>
        <dbReference type="Proteomes" id="UP001596025"/>
    </source>
</evidence>